<feature type="binding site" evidence="14">
    <location>
        <position position="148"/>
    </location>
    <ligand>
        <name>ATP</name>
        <dbReference type="ChEBI" id="CHEBI:30616"/>
    </ligand>
</feature>
<dbReference type="GO" id="GO:0000049">
    <property type="term" value="F:tRNA binding"/>
    <property type="evidence" value="ECO:0007669"/>
    <property type="project" value="TreeGrafter"/>
</dbReference>
<dbReference type="InterPro" id="IPR038385">
    <property type="entry name" value="Sua5/YwlC_C"/>
</dbReference>
<dbReference type="EC" id="2.7.7.87" evidence="3 13"/>
<name>A0A7W9SL17_ARMRO</name>
<feature type="binding site" evidence="14">
    <location>
        <position position="180"/>
    </location>
    <ligand>
        <name>L-threonine</name>
        <dbReference type="ChEBI" id="CHEBI:57926"/>
    </ligand>
</feature>
<dbReference type="GO" id="GO:0005524">
    <property type="term" value="F:ATP binding"/>
    <property type="evidence" value="ECO:0007669"/>
    <property type="project" value="UniProtKB-UniRule"/>
</dbReference>
<dbReference type="Pfam" id="PF01300">
    <property type="entry name" value="Sua5_yciO_yrdC"/>
    <property type="match status" value="1"/>
</dbReference>
<feature type="domain" description="YrdC-like" evidence="15">
    <location>
        <begin position="10"/>
        <end position="198"/>
    </location>
</feature>
<dbReference type="PANTHER" id="PTHR17490:SF16">
    <property type="entry name" value="THREONYLCARBAMOYL-AMP SYNTHASE"/>
    <property type="match status" value="1"/>
</dbReference>
<dbReference type="Gene3D" id="3.40.50.11030">
    <property type="entry name" value="Threonylcarbamoyl-AMP synthase, C-terminal domain"/>
    <property type="match status" value="1"/>
</dbReference>
<evidence type="ECO:0000256" key="9">
    <source>
        <dbReference type="ARBA" id="ARBA00022741"/>
    </source>
</evidence>
<keyword evidence="10 13" id="KW-0067">ATP-binding</keyword>
<evidence type="ECO:0000256" key="13">
    <source>
        <dbReference type="PIRNR" id="PIRNR004930"/>
    </source>
</evidence>
<evidence type="ECO:0000256" key="10">
    <source>
        <dbReference type="ARBA" id="ARBA00022840"/>
    </source>
</evidence>
<dbReference type="GO" id="GO:0003725">
    <property type="term" value="F:double-stranded RNA binding"/>
    <property type="evidence" value="ECO:0007669"/>
    <property type="project" value="UniProtKB-UniRule"/>
</dbReference>
<comment type="function">
    <text evidence="13">Required for the formation of a threonylcarbamoyl group on adenosine at position 37 (t(6)A37) in tRNAs that read codons beginning with adenine.</text>
</comment>
<evidence type="ECO:0000313" key="16">
    <source>
        <dbReference type="EMBL" id="MBB6048295.1"/>
    </source>
</evidence>
<keyword evidence="7 13" id="KW-0819">tRNA processing</keyword>
<evidence type="ECO:0000256" key="14">
    <source>
        <dbReference type="PIRSR" id="PIRSR004930-1"/>
    </source>
</evidence>
<comment type="catalytic activity">
    <reaction evidence="12 13">
        <text>L-threonine + hydrogencarbonate + ATP = L-threonylcarbamoyladenylate + diphosphate + H2O</text>
        <dbReference type="Rhea" id="RHEA:36407"/>
        <dbReference type="ChEBI" id="CHEBI:15377"/>
        <dbReference type="ChEBI" id="CHEBI:17544"/>
        <dbReference type="ChEBI" id="CHEBI:30616"/>
        <dbReference type="ChEBI" id="CHEBI:33019"/>
        <dbReference type="ChEBI" id="CHEBI:57926"/>
        <dbReference type="ChEBI" id="CHEBI:73682"/>
        <dbReference type="EC" id="2.7.7.87"/>
    </reaction>
</comment>
<feature type="binding site" evidence="14">
    <location>
        <position position="32"/>
    </location>
    <ligand>
        <name>L-threonine</name>
        <dbReference type="ChEBI" id="CHEBI:57926"/>
    </ligand>
</feature>
<dbReference type="InterPro" id="IPR017945">
    <property type="entry name" value="DHBP_synth_RibB-like_a/b_dom"/>
</dbReference>
<dbReference type="Pfam" id="PF03481">
    <property type="entry name" value="Sua5_C"/>
    <property type="match status" value="1"/>
</dbReference>
<evidence type="ECO:0000256" key="8">
    <source>
        <dbReference type="ARBA" id="ARBA00022695"/>
    </source>
</evidence>
<dbReference type="InterPro" id="IPR010923">
    <property type="entry name" value="T(6)A37_SUA5"/>
</dbReference>
<proteinExistence type="inferred from homology"/>
<keyword evidence="5 13" id="KW-0963">Cytoplasm</keyword>
<dbReference type="AlphaFoldDB" id="A0A7W9SL17"/>
<dbReference type="SUPFAM" id="SSF55821">
    <property type="entry name" value="YrdC/RibB"/>
    <property type="match status" value="1"/>
</dbReference>
<evidence type="ECO:0000256" key="5">
    <source>
        <dbReference type="ARBA" id="ARBA00022490"/>
    </source>
</evidence>
<evidence type="ECO:0000313" key="17">
    <source>
        <dbReference type="Proteomes" id="UP000520814"/>
    </source>
</evidence>
<dbReference type="PANTHER" id="PTHR17490">
    <property type="entry name" value="SUA5"/>
    <property type="match status" value="1"/>
</dbReference>
<accession>A0A7W9SL17</accession>
<dbReference type="InterPro" id="IPR050156">
    <property type="entry name" value="TC-AMP_synthase_SUA5"/>
</dbReference>
<dbReference type="Gene3D" id="3.90.870.10">
    <property type="entry name" value="DHBP synthase"/>
    <property type="match status" value="1"/>
</dbReference>
<evidence type="ECO:0000256" key="6">
    <source>
        <dbReference type="ARBA" id="ARBA00022679"/>
    </source>
</evidence>
<keyword evidence="17" id="KW-1185">Reference proteome</keyword>
<gene>
    <name evidence="16" type="ORF">HNQ39_000057</name>
</gene>
<evidence type="ECO:0000256" key="4">
    <source>
        <dbReference type="ARBA" id="ARBA00015492"/>
    </source>
</evidence>
<keyword evidence="9 13" id="KW-0547">Nucleotide-binding</keyword>
<dbReference type="EMBL" id="JACHGW010000001">
    <property type="protein sequence ID" value="MBB6048295.1"/>
    <property type="molecule type" value="Genomic_DNA"/>
</dbReference>
<feature type="binding site" evidence="14">
    <location>
        <position position="194"/>
    </location>
    <ligand>
        <name>ATP</name>
        <dbReference type="ChEBI" id="CHEBI:30616"/>
    </ligand>
</feature>
<keyword evidence="6 13" id="KW-0808">Transferase</keyword>
<comment type="similarity">
    <text evidence="2 13">Belongs to the SUA5 family.</text>
</comment>
<evidence type="ECO:0000259" key="15">
    <source>
        <dbReference type="PROSITE" id="PS51163"/>
    </source>
</evidence>
<dbReference type="NCBIfam" id="TIGR00057">
    <property type="entry name" value="L-threonylcarbamoyladenylate synthase"/>
    <property type="match status" value="1"/>
</dbReference>
<feature type="binding site" evidence="14">
    <location>
        <position position="140"/>
    </location>
    <ligand>
        <name>ATP</name>
        <dbReference type="ChEBI" id="CHEBI:30616"/>
    </ligand>
</feature>
<evidence type="ECO:0000256" key="12">
    <source>
        <dbReference type="ARBA" id="ARBA00048366"/>
    </source>
</evidence>
<feature type="binding site" evidence="14">
    <location>
        <position position="138"/>
    </location>
    <ligand>
        <name>L-threonine</name>
        <dbReference type="ChEBI" id="CHEBI:57926"/>
    </ligand>
</feature>
<evidence type="ECO:0000256" key="11">
    <source>
        <dbReference type="ARBA" id="ARBA00029774"/>
    </source>
</evidence>
<dbReference type="PIRSF" id="PIRSF004930">
    <property type="entry name" value="Tln_factor_SUA5"/>
    <property type="match status" value="1"/>
</dbReference>
<feature type="binding site" evidence="14">
    <location>
        <position position="227"/>
    </location>
    <ligand>
        <name>ATP</name>
        <dbReference type="ChEBI" id="CHEBI:30616"/>
    </ligand>
</feature>
<evidence type="ECO:0000256" key="1">
    <source>
        <dbReference type="ARBA" id="ARBA00004496"/>
    </source>
</evidence>
<dbReference type="GO" id="GO:0008033">
    <property type="term" value="P:tRNA processing"/>
    <property type="evidence" value="ECO:0007669"/>
    <property type="project" value="UniProtKB-KW"/>
</dbReference>
<evidence type="ECO:0000256" key="2">
    <source>
        <dbReference type="ARBA" id="ARBA00007663"/>
    </source>
</evidence>
<dbReference type="GO" id="GO:0006450">
    <property type="term" value="P:regulation of translational fidelity"/>
    <property type="evidence" value="ECO:0007669"/>
    <property type="project" value="TreeGrafter"/>
</dbReference>
<dbReference type="InterPro" id="IPR005145">
    <property type="entry name" value="Sua5_C"/>
</dbReference>
<comment type="caution">
    <text evidence="16">The sequence shown here is derived from an EMBL/GenBank/DDBJ whole genome shotgun (WGS) entry which is preliminary data.</text>
</comment>
<evidence type="ECO:0000256" key="7">
    <source>
        <dbReference type="ARBA" id="ARBA00022694"/>
    </source>
</evidence>
<evidence type="ECO:0000256" key="3">
    <source>
        <dbReference type="ARBA" id="ARBA00012584"/>
    </source>
</evidence>
<protein>
    <recommendedName>
        <fullName evidence="4 13">Threonylcarbamoyl-AMP synthase</fullName>
        <shortName evidence="13">TC-AMP synthase</shortName>
        <ecNumber evidence="3 13">2.7.7.87</ecNumber>
    </recommendedName>
    <alternativeName>
        <fullName evidence="11 13">L-threonylcarbamoyladenylate synthase</fullName>
    </alternativeName>
</protein>
<feature type="binding site" evidence="14">
    <location>
        <position position="55"/>
    </location>
    <ligand>
        <name>ATP</name>
        <dbReference type="ChEBI" id="CHEBI:30616"/>
    </ligand>
</feature>
<reference evidence="16 17" key="1">
    <citation type="submission" date="2020-08" db="EMBL/GenBank/DDBJ databases">
        <title>Genomic Encyclopedia of Type Strains, Phase IV (KMG-IV): sequencing the most valuable type-strain genomes for metagenomic binning, comparative biology and taxonomic classification.</title>
        <authorList>
            <person name="Goeker M."/>
        </authorList>
    </citation>
    <scope>NUCLEOTIDE SEQUENCE [LARGE SCALE GENOMIC DNA]</scope>
    <source>
        <strain evidence="16 17">DSM 23562</strain>
    </source>
</reference>
<feature type="binding site" evidence="14">
    <location>
        <position position="114"/>
    </location>
    <ligand>
        <name>ATP</name>
        <dbReference type="ChEBI" id="CHEBI:30616"/>
    </ligand>
</feature>
<feature type="binding site" evidence="14">
    <location>
        <position position="64"/>
    </location>
    <ligand>
        <name>L-threonine</name>
        <dbReference type="ChEBI" id="CHEBI:57926"/>
    </ligand>
</feature>
<dbReference type="Proteomes" id="UP000520814">
    <property type="component" value="Unassembled WGS sequence"/>
</dbReference>
<dbReference type="InterPro" id="IPR006070">
    <property type="entry name" value="Sua5-like_dom"/>
</dbReference>
<comment type="subcellular location">
    <subcellularLocation>
        <location evidence="1 13">Cytoplasm</location>
    </subcellularLocation>
</comment>
<organism evidence="16 17">
    <name type="scientific">Armatimonas rosea</name>
    <dbReference type="NCBI Taxonomy" id="685828"/>
    <lineage>
        <taxon>Bacteria</taxon>
        <taxon>Bacillati</taxon>
        <taxon>Armatimonadota</taxon>
        <taxon>Armatimonadia</taxon>
        <taxon>Armatimonadales</taxon>
        <taxon>Armatimonadaceae</taxon>
        <taxon>Armatimonas</taxon>
    </lineage>
</organism>
<dbReference type="RefSeq" id="WP_184191758.1">
    <property type="nucleotide sequence ID" value="NZ_JACHGW010000001.1"/>
</dbReference>
<dbReference type="GO" id="GO:0005737">
    <property type="term" value="C:cytoplasm"/>
    <property type="evidence" value="ECO:0007669"/>
    <property type="project" value="UniProtKB-SubCell"/>
</dbReference>
<dbReference type="FunFam" id="3.90.870.10:FF:000009">
    <property type="entry name" value="Threonylcarbamoyl-AMP synthase, putative"/>
    <property type="match status" value="1"/>
</dbReference>
<dbReference type="GO" id="GO:0061710">
    <property type="term" value="F:L-threonylcarbamoyladenylate synthase"/>
    <property type="evidence" value="ECO:0007669"/>
    <property type="project" value="UniProtKB-EC"/>
</dbReference>
<dbReference type="PROSITE" id="PS51163">
    <property type="entry name" value="YRDC"/>
    <property type="match status" value="1"/>
</dbReference>
<feature type="binding site" evidence="14">
    <location>
        <position position="59"/>
    </location>
    <ligand>
        <name>ATP</name>
        <dbReference type="ChEBI" id="CHEBI:30616"/>
    </ligand>
</feature>
<sequence>MSARIALPEPAALAEAAERLRAGELVAFPTETVYGLGANALDAVAVAKIYTAKGRPATNPLIVHVASVAQAKTLVKTWPALADELAAAHWPGPLTLVLERANHVPDSVTAGGPTVGIRIPSHPVALELLRLAGVPVAAPSANRSEEISPTRAQHVADSLGAFVDDLLILDGGACDVGIESTVLDVTCEPPRVLRPGMCLPPLAPLVTPSGSAKGDVARSPGQMLRHYAPKKPTLVLGFGEKYTQVEGDAWLTLPATPEAAAQALYVELRRLDSDPHVARIVLPVVPDSPEWDAIRDRLRRAATPRHE</sequence>
<feature type="binding site" evidence="14">
    <location>
        <position position="118"/>
    </location>
    <ligand>
        <name>ATP</name>
        <dbReference type="ChEBI" id="CHEBI:30616"/>
    </ligand>
</feature>
<keyword evidence="8 13" id="KW-0548">Nucleotidyltransferase</keyword>